<feature type="domain" description="Helix-turn-helix" evidence="2">
    <location>
        <begin position="65"/>
        <end position="112"/>
    </location>
</feature>
<accession>A0A1S8D2V8</accession>
<evidence type="ECO:0000313" key="4">
    <source>
        <dbReference type="Proteomes" id="UP000054844"/>
    </source>
</evidence>
<evidence type="ECO:0000313" key="3">
    <source>
        <dbReference type="EMBL" id="ONH81785.1"/>
    </source>
</evidence>
<dbReference type="SUPFAM" id="SSF46955">
    <property type="entry name" value="Putative DNA-binding domain"/>
    <property type="match status" value="1"/>
</dbReference>
<reference evidence="3" key="1">
    <citation type="submission" date="2016-12" db="EMBL/GenBank/DDBJ databases">
        <title>Draft genome sequence of Roseomonas mucosa strain AU37, isolated from a peripheral intravenous catheter.</title>
        <authorList>
            <person name="Choudhury M.A."/>
            <person name="Sidjabat H.E."/>
            <person name="Wailan A.M."/>
            <person name="Zhang L."/>
            <person name="Marsh N.M."/>
            <person name="Rickard C.M."/>
            <person name="Davies M."/>
            <person name="Mcmillan D.J."/>
        </authorList>
    </citation>
    <scope>NUCLEOTIDE SEQUENCE [LARGE SCALE GENOMIC DNA]</scope>
    <source>
        <strain evidence="3">AU37</strain>
    </source>
</reference>
<sequence length="150" mass="16136">MVTHPQRRPAPARRPDPGPGRNVSPLLPRPPRAPPATADFSHPDGAADTTPSAPDRSPAASLPKLLTAAEVAAVFRRSERALRDWVRRGYLAPLRVGRAVYFREEEVRALLGGRMRQAILESRRDRSGGSREGRADAPAAGGPARGKTPS</sequence>
<dbReference type="RefSeq" id="WP_076970385.1">
    <property type="nucleotide sequence ID" value="NZ_CP025063.1"/>
</dbReference>
<name>A0A1S8D2V8_9PROT</name>
<evidence type="ECO:0000259" key="2">
    <source>
        <dbReference type="Pfam" id="PF12728"/>
    </source>
</evidence>
<keyword evidence="4" id="KW-1185">Reference proteome</keyword>
<dbReference type="EMBL" id="LLWF02000090">
    <property type="protein sequence ID" value="ONH81785.1"/>
    <property type="molecule type" value="Genomic_DNA"/>
</dbReference>
<feature type="compositionally biased region" description="Low complexity" evidence="1">
    <location>
        <begin position="136"/>
        <end position="150"/>
    </location>
</feature>
<feature type="region of interest" description="Disordered" evidence="1">
    <location>
        <begin position="1"/>
        <end position="61"/>
    </location>
</feature>
<dbReference type="AlphaFoldDB" id="A0A1S8D2V8"/>
<dbReference type="InterPro" id="IPR041657">
    <property type="entry name" value="HTH_17"/>
</dbReference>
<feature type="region of interest" description="Disordered" evidence="1">
    <location>
        <begin position="120"/>
        <end position="150"/>
    </location>
</feature>
<comment type="caution">
    <text evidence="3">The sequence shown here is derived from an EMBL/GenBank/DDBJ whole genome shotgun (WGS) entry which is preliminary data.</text>
</comment>
<protein>
    <recommendedName>
        <fullName evidence="2">Helix-turn-helix domain-containing protein</fullName>
    </recommendedName>
</protein>
<proteinExistence type="predicted"/>
<dbReference type="Pfam" id="PF12728">
    <property type="entry name" value="HTH_17"/>
    <property type="match status" value="1"/>
</dbReference>
<evidence type="ECO:0000256" key="1">
    <source>
        <dbReference type="SAM" id="MobiDB-lite"/>
    </source>
</evidence>
<organism evidence="3 4">
    <name type="scientific">Roseomonas mucosa</name>
    <dbReference type="NCBI Taxonomy" id="207340"/>
    <lineage>
        <taxon>Bacteria</taxon>
        <taxon>Pseudomonadati</taxon>
        <taxon>Pseudomonadota</taxon>
        <taxon>Alphaproteobacteria</taxon>
        <taxon>Acetobacterales</taxon>
        <taxon>Roseomonadaceae</taxon>
        <taxon>Roseomonas</taxon>
    </lineage>
</organism>
<feature type="compositionally biased region" description="Basic and acidic residues" evidence="1">
    <location>
        <begin position="121"/>
        <end position="135"/>
    </location>
</feature>
<dbReference type="InterPro" id="IPR009061">
    <property type="entry name" value="DNA-bd_dom_put_sf"/>
</dbReference>
<dbReference type="Proteomes" id="UP000054844">
    <property type="component" value="Unassembled WGS sequence"/>
</dbReference>
<gene>
    <name evidence="3" type="ORF">APZ41_018010</name>
</gene>
<dbReference type="STRING" id="207340.APZ41_018010"/>
<feature type="compositionally biased region" description="Basic residues" evidence="1">
    <location>
        <begin position="1"/>
        <end position="11"/>
    </location>
</feature>